<proteinExistence type="predicted"/>
<dbReference type="InterPro" id="IPR032675">
    <property type="entry name" value="LRR_dom_sf"/>
</dbReference>
<evidence type="ECO:0000313" key="2">
    <source>
        <dbReference type="EMBL" id="KAG0658765.1"/>
    </source>
</evidence>
<protein>
    <submittedName>
        <fullName evidence="2">Uncharacterized protein</fullName>
    </submittedName>
</protein>
<evidence type="ECO:0000313" key="3">
    <source>
        <dbReference type="Proteomes" id="UP000777482"/>
    </source>
</evidence>
<organism evidence="2 3">
    <name type="scientific">Rhodotorula mucilaginosa</name>
    <name type="common">Yeast</name>
    <name type="synonym">Rhodotorula rubra</name>
    <dbReference type="NCBI Taxonomy" id="5537"/>
    <lineage>
        <taxon>Eukaryota</taxon>
        <taxon>Fungi</taxon>
        <taxon>Dikarya</taxon>
        <taxon>Basidiomycota</taxon>
        <taxon>Pucciniomycotina</taxon>
        <taxon>Microbotryomycetes</taxon>
        <taxon>Sporidiobolales</taxon>
        <taxon>Sporidiobolaceae</taxon>
        <taxon>Rhodotorula</taxon>
    </lineage>
</organism>
<gene>
    <name evidence="2" type="ORF">C6P46_005630</name>
</gene>
<dbReference type="Gene3D" id="3.80.10.10">
    <property type="entry name" value="Ribonuclease Inhibitor"/>
    <property type="match status" value="1"/>
</dbReference>
<reference evidence="2 3" key="1">
    <citation type="submission" date="2020-11" db="EMBL/GenBank/DDBJ databases">
        <title>Kefir isolates.</title>
        <authorList>
            <person name="Marcisauskas S."/>
            <person name="Kim Y."/>
            <person name="Blasche S."/>
        </authorList>
    </citation>
    <scope>NUCLEOTIDE SEQUENCE [LARGE SCALE GENOMIC DNA]</scope>
    <source>
        <strain evidence="2 3">KR</strain>
    </source>
</reference>
<sequence>MSRDGKRQTPKRPPWSRVHPRSRPQADLYTMSPWIDFPALFLVCKRLAKQPQASELPIAFLSPQYVADALRRVSRFANAATFLAGGLLESHMFCSGSSLTTLELDLSGEEDLRCVHRLVDGCYLLRTLKITTGADDNNTFRNARGLMHLEHSTLRRLEICDQSGGEGLYDFVESLTTKLEELKISWGVDNPEEDQPSDPGYRGFRLPRLRKLDILGELEMSAPLVRHISPSSFPALQDCTWRLYQTDYLEWRHTFSAPVAAAISQMRDQNLHKRAGPLNFTIRLDGPYYTEILQPALEEVGVHPDTKRGGVVIGPDSGPPFSFHPVNPSPVILVPQMYRKDNDDDSTVEEIGDAISVSLDRIRDLKDQAVAVGDRRILWASVSASITCKTTTLRVTLAVAAVAALDLPLPADKFID</sequence>
<dbReference type="AlphaFoldDB" id="A0A9P7B4G1"/>
<name>A0A9P7B4G1_RHOMI</name>
<keyword evidence="3" id="KW-1185">Reference proteome</keyword>
<dbReference type="Proteomes" id="UP000777482">
    <property type="component" value="Unassembled WGS sequence"/>
</dbReference>
<feature type="region of interest" description="Disordered" evidence="1">
    <location>
        <begin position="1"/>
        <end position="22"/>
    </location>
</feature>
<comment type="caution">
    <text evidence="2">The sequence shown here is derived from an EMBL/GenBank/DDBJ whole genome shotgun (WGS) entry which is preliminary data.</text>
</comment>
<evidence type="ECO:0000256" key="1">
    <source>
        <dbReference type="SAM" id="MobiDB-lite"/>
    </source>
</evidence>
<dbReference type="EMBL" id="PUHQ01000062">
    <property type="protein sequence ID" value="KAG0658765.1"/>
    <property type="molecule type" value="Genomic_DNA"/>
</dbReference>
<accession>A0A9P7B4G1</accession>